<dbReference type="InterPro" id="IPR000008">
    <property type="entry name" value="C2_dom"/>
</dbReference>
<reference evidence="9 10" key="1">
    <citation type="submission" date="2024-04" db="EMBL/GenBank/DDBJ databases">
        <authorList>
            <person name="Rising A."/>
            <person name="Reimegard J."/>
            <person name="Sonavane S."/>
            <person name="Akerstrom W."/>
            <person name="Nylinder S."/>
            <person name="Hedman E."/>
            <person name="Kallberg Y."/>
        </authorList>
    </citation>
    <scope>NUCLEOTIDE SEQUENCE [LARGE SCALE GENOMIC DNA]</scope>
</reference>
<dbReference type="Proteomes" id="UP001497382">
    <property type="component" value="Unassembled WGS sequence"/>
</dbReference>
<feature type="coiled-coil region" evidence="6">
    <location>
        <begin position="59"/>
        <end position="135"/>
    </location>
</feature>
<feature type="coiled-coil region" evidence="6">
    <location>
        <begin position="478"/>
        <end position="582"/>
    </location>
</feature>
<evidence type="ECO:0000256" key="1">
    <source>
        <dbReference type="ARBA" id="ARBA00004138"/>
    </source>
</evidence>
<feature type="coiled-coil region" evidence="6">
    <location>
        <begin position="270"/>
        <end position="304"/>
    </location>
</feature>
<comment type="caution">
    <text evidence="9">The sequence shown here is derived from an EMBL/GenBank/DDBJ whole genome shotgun (WGS) entry which is preliminary data.</text>
</comment>
<dbReference type="AlphaFoldDB" id="A0AAV2BKL0"/>
<comment type="subcellular location">
    <subcellularLocation>
        <location evidence="1">Cell projection</location>
        <location evidence="1">Cilium</location>
    </subcellularLocation>
</comment>
<dbReference type="CDD" id="cd00030">
    <property type="entry name" value="C2"/>
    <property type="match status" value="1"/>
</dbReference>
<feature type="domain" description="C2" evidence="8">
    <location>
        <begin position="787"/>
        <end position="914"/>
    </location>
</feature>
<dbReference type="GO" id="GO:0035869">
    <property type="term" value="C:ciliary transition zone"/>
    <property type="evidence" value="ECO:0007669"/>
    <property type="project" value="TreeGrafter"/>
</dbReference>
<dbReference type="InterPro" id="IPR041091">
    <property type="entry name" value="RPGRIP1_C"/>
</dbReference>
<comment type="similarity">
    <text evidence="2">Belongs to the RPGRIP1 family.</text>
</comment>
<dbReference type="SUPFAM" id="SSF49562">
    <property type="entry name" value="C2 domain (Calcium/lipid-binding domain, CaLB)"/>
    <property type="match status" value="2"/>
</dbReference>
<dbReference type="InterPro" id="IPR021656">
    <property type="entry name" value="C2-C2_1"/>
</dbReference>
<dbReference type="SMART" id="SM00239">
    <property type="entry name" value="C2"/>
    <property type="match status" value="1"/>
</dbReference>
<organism evidence="9 10">
    <name type="scientific">Larinioides sclopetarius</name>
    <dbReference type="NCBI Taxonomy" id="280406"/>
    <lineage>
        <taxon>Eukaryota</taxon>
        <taxon>Metazoa</taxon>
        <taxon>Ecdysozoa</taxon>
        <taxon>Arthropoda</taxon>
        <taxon>Chelicerata</taxon>
        <taxon>Arachnida</taxon>
        <taxon>Araneae</taxon>
        <taxon>Araneomorphae</taxon>
        <taxon>Entelegynae</taxon>
        <taxon>Araneoidea</taxon>
        <taxon>Araneidae</taxon>
        <taxon>Larinioides</taxon>
    </lineage>
</organism>
<dbReference type="Pfam" id="PF18111">
    <property type="entry name" value="RPGR1_C"/>
    <property type="match status" value="1"/>
</dbReference>
<dbReference type="PROSITE" id="PS50004">
    <property type="entry name" value="C2"/>
    <property type="match status" value="1"/>
</dbReference>
<dbReference type="InterPro" id="IPR035892">
    <property type="entry name" value="C2_domain_sf"/>
</dbReference>
<evidence type="ECO:0000259" key="8">
    <source>
        <dbReference type="PROSITE" id="PS50004"/>
    </source>
</evidence>
<accession>A0AAV2BKL0</accession>
<dbReference type="GO" id="GO:0005856">
    <property type="term" value="C:cytoskeleton"/>
    <property type="evidence" value="ECO:0007669"/>
    <property type="project" value="UniProtKB-ARBA"/>
</dbReference>
<evidence type="ECO:0000256" key="7">
    <source>
        <dbReference type="SAM" id="MobiDB-lite"/>
    </source>
</evidence>
<dbReference type="EMBL" id="CAXIEN010000390">
    <property type="protein sequence ID" value="CAL1296144.1"/>
    <property type="molecule type" value="Genomic_DNA"/>
</dbReference>
<feature type="compositionally biased region" description="Acidic residues" evidence="7">
    <location>
        <begin position="1085"/>
        <end position="1096"/>
    </location>
</feature>
<dbReference type="Gene3D" id="2.60.40.150">
    <property type="entry name" value="C2 domain"/>
    <property type="match status" value="3"/>
</dbReference>
<dbReference type="InterPro" id="IPR031139">
    <property type="entry name" value="RPGRIP1_fam"/>
</dbReference>
<dbReference type="PANTHER" id="PTHR14240">
    <property type="entry name" value="RETINITIS PIGMENTOSA GTPASE REGULATOR-INTERACTING PROTEIN"/>
    <property type="match status" value="1"/>
</dbReference>
<proteinExistence type="inferred from homology"/>
<feature type="compositionally biased region" description="Basic and acidic residues" evidence="7">
    <location>
        <begin position="1066"/>
        <end position="1084"/>
    </location>
</feature>
<keyword evidence="10" id="KW-1185">Reference proteome</keyword>
<evidence type="ECO:0000313" key="9">
    <source>
        <dbReference type="EMBL" id="CAL1296144.1"/>
    </source>
</evidence>
<name>A0AAV2BKL0_9ARAC</name>
<keyword evidence="4" id="KW-0969">Cilium</keyword>
<gene>
    <name evidence="9" type="ORF">LARSCL_LOCUS19650</name>
</gene>
<keyword evidence="3 6" id="KW-0175">Coiled coil</keyword>
<evidence type="ECO:0000256" key="6">
    <source>
        <dbReference type="SAM" id="Coils"/>
    </source>
</evidence>
<feature type="region of interest" description="Disordered" evidence="7">
    <location>
        <begin position="143"/>
        <end position="165"/>
    </location>
</feature>
<dbReference type="PANTHER" id="PTHR14240:SF1">
    <property type="entry name" value="PROTEIN FANTOM-RELATED"/>
    <property type="match status" value="1"/>
</dbReference>
<feature type="region of interest" description="Disordered" evidence="7">
    <location>
        <begin position="977"/>
        <end position="1105"/>
    </location>
</feature>
<evidence type="ECO:0000256" key="5">
    <source>
        <dbReference type="ARBA" id="ARBA00023273"/>
    </source>
</evidence>
<feature type="compositionally biased region" description="Basic and acidic residues" evidence="7">
    <location>
        <begin position="1044"/>
        <end position="1055"/>
    </location>
</feature>
<protein>
    <recommendedName>
        <fullName evidence="8">C2 domain-containing protein</fullName>
    </recommendedName>
</protein>
<evidence type="ECO:0000256" key="4">
    <source>
        <dbReference type="ARBA" id="ARBA00023069"/>
    </source>
</evidence>
<evidence type="ECO:0000256" key="3">
    <source>
        <dbReference type="ARBA" id="ARBA00023054"/>
    </source>
</evidence>
<feature type="compositionally biased region" description="Low complexity" evidence="7">
    <location>
        <begin position="1010"/>
        <end position="1020"/>
    </location>
</feature>
<dbReference type="Pfam" id="PF00168">
    <property type="entry name" value="C2"/>
    <property type="match status" value="1"/>
</dbReference>
<feature type="coiled-coil region" evidence="6">
    <location>
        <begin position="196"/>
        <end position="237"/>
    </location>
</feature>
<feature type="coiled-coil region" evidence="6">
    <location>
        <begin position="336"/>
        <end position="446"/>
    </location>
</feature>
<dbReference type="Pfam" id="PF11618">
    <property type="entry name" value="C2-C2_1"/>
    <property type="match status" value="1"/>
</dbReference>
<keyword evidence="5" id="KW-0966">Cell projection</keyword>
<evidence type="ECO:0000313" key="10">
    <source>
        <dbReference type="Proteomes" id="UP001497382"/>
    </source>
</evidence>
<sequence length="1277" mass="146813">MMTDDPERDIFPTKEVKGGVSSSLDFSSVEKHYSPEKRFGLHQSRADLEDQFYRFKEENLQLKKAAKKQEDELKRLATKMTRLLREKKSLELSHSPGHKRDLELEEMVEDLQDRIRQLEKTNTHLREKVLVAKQQVIMQARRPDPYSHVPPKVNAGNLRSGNSPYVSSVNLRGKITQSSSRKSASLPIPSYALGLLEEARTELSNLKMLVSNQRNEIEMYQQENEVLKQNMRMREIEFDEEMSILKSQLTQKQRQHVQENLDLIRLHRELKQKNAKIIAMQTQYNDMEEKMRILKLNHDHLIKDMDDLALHHKNEQKKNFELMGELKKAEITFSASSELQDRIKSLMKENDILRETNERLLTSALNVEKERSFNHLEQVFKEKIANLESALEMQTKTKISLEEELAKEKGNIISKEEACNTLKMQINEMRTHIEELETKVKLLKSEDVDFNDLNEALCLLKLQKEGKSGNTGKPVEILNSAESEIAESKDISRNLEENSKISVESENALQSKSSEIEILKSRLKMCETEHLETLHELDNVREMLMTQCNINKVAQDEMKLLTEKLEEQQKKYQTQLQEYSHLLDLRAARIQKLEKQLNDIAFGTSTIPAAVSSSKNENPSPVRLSRGENIFEIHIEQMKFTKEGLENLSSPNSKIFLTWNFYEFELQSTPVVSVERPRFNFTAQYTVEVDDYFLCYLHENVVLLELNESLGVDFKNVASCQLNFSNMFTKTKGRIHGTQKLTGSVKGKHIEFGTIDYWILLKIPIEDALKFFKEKIKALKYIHTNKGISAAAANLLKQPHENDSNINELHVKILRGINLKSRQKDVQPTTFCVYKFYDLPDQDTTIVPASNNPEFSAHHIFSLFIDPALEKYLMTENLYVYVFDDNDPDISTHIGRASIPLQALAQNKPLKGIFELEKEGSSGYGAIEVLIYWQFDYSTASEMFNNSGMKESFSYAPQPVTSSSSSDEEMTAIQDPSMDVTLMTPPIPKPRKSIPSLQSTSVPVQEDSNKSSTDSSSNKSPAREKERQPAIPQPAQRIVQLSGQREEFSHRKSQDQEDDWSDVMSDTEKKVLYEETSDQEKQDLSYEDSDDSESDDNFPVHSPKKQHEQIPTIVILVSYLQLKSDAAVLQDPLIKLLYVEYRFLDYPLEELETPFSLPKRGEPEKIVFNFEKVLPLKLKDLERWNLLSKMFTSDSPDSSLIKFTVVSEPTPDEQNLDCEDIGFGSVDLREILSSNKDIIQKDILIYDARDISTVIGSLNISIKALDALLLLRTFAEF</sequence>
<evidence type="ECO:0000256" key="2">
    <source>
        <dbReference type="ARBA" id="ARBA00006042"/>
    </source>
</evidence>
<dbReference type="GO" id="GO:1905515">
    <property type="term" value="P:non-motile cilium assembly"/>
    <property type="evidence" value="ECO:0007669"/>
    <property type="project" value="TreeGrafter"/>
</dbReference>